<reference evidence="4 5" key="1">
    <citation type="submission" date="2020-08" db="EMBL/GenBank/DDBJ databases">
        <title>Genome public.</title>
        <authorList>
            <person name="Liu C."/>
            <person name="Sun Q."/>
        </authorList>
    </citation>
    <scope>NUCLEOTIDE SEQUENCE [LARGE SCALE GENOMIC DNA]</scope>
    <source>
        <strain evidence="4 5">BX3</strain>
    </source>
</reference>
<name>A0ABR7MUQ5_9FIRM</name>
<keyword evidence="2" id="KW-0808">Transferase</keyword>
<gene>
    <name evidence="4" type="ORF">H8700_04615</name>
</gene>
<sequence length="243" mass="27512">MATYKRYRKEDQVSYSLGITLTFELLKFKKESVTRVFIHSGMKKGDTLDKLTLLCKEANVEMVYTDKIFHVLSQKENCYVIGEFHKFTSKLSTQRNHIVLVNPSNAGNMGTIMRSALGFGMNQMAIIRPAVDAFDPKVVRASMGAIFSTDFVYFDSFEEYQKVYGERELYPFMLDAKCSLHDVRPKGRFSLIFGNEATGLPAEFSKIGQSVIIPHSNRIDSLNLPIAASIAMYEATKKTILEI</sequence>
<feature type="domain" description="tRNA/rRNA methyltransferase SpoU type" evidence="3">
    <location>
        <begin position="97"/>
        <end position="233"/>
    </location>
</feature>
<dbReference type="Proteomes" id="UP000637513">
    <property type="component" value="Unassembled WGS sequence"/>
</dbReference>
<dbReference type="PANTHER" id="PTHR43191">
    <property type="entry name" value="RRNA METHYLTRANSFERASE 3"/>
    <property type="match status" value="1"/>
</dbReference>
<keyword evidence="1 4" id="KW-0489">Methyltransferase</keyword>
<organism evidence="4 5">
    <name type="scientific">Jutongia hominis</name>
    <dbReference type="NCBI Taxonomy" id="2763664"/>
    <lineage>
        <taxon>Bacteria</taxon>
        <taxon>Bacillati</taxon>
        <taxon>Bacillota</taxon>
        <taxon>Clostridia</taxon>
        <taxon>Lachnospirales</taxon>
        <taxon>Lachnospiraceae</taxon>
        <taxon>Jutongia</taxon>
    </lineage>
</organism>
<dbReference type="InterPro" id="IPR029026">
    <property type="entry name" value="tRNA_m1G_MTases_N"/>
</dbReference>
<dbReference type="Pfam" id="PF00588">
    <property type="entry name" value="SpoU_methylase"/>
    <property type="match status" value="1"/>
</dbReference>
<dbReference type="InterPro" id="IPR001537">
    <property type="entry name" value="SpoU_MeTrfase"/>
</dbReference>
<evidence type="ECO:0000259" key="3">
    <source>
        <dbReference type="Pfam" id="PF00588"/>
    </source>
</evidence>
<dbReference type="GO" id="GO:0032259">
    <property type="term" value="P:methylation"/>
    <property type="evidence" value="ECO:0007669"/>
    <property type="project" value="UniProtKB-KW"/>
</dbReference>
<keyword evidence="5" id="KW-1185">Reference proteome</keyword>
<dbReference type="EMBL" id="JACRSW010000015">
    <property type="protein sequence ID" value="MBC8556987.1"/>
    <property type="molecule type" value="Genomic_DNA"/>
</dbReference>
<dbReference type="SUPFAM" id="SSF75217">
    <property type="entry name" value="alpha/beta knot"/>
    <property type="match status" value="1"/>
</dbReference>
<evidence type="ECO:0000256" key="1">
    <source>
        <dbReference type="ARBA" id="ARBA00022603"/>
    </source>
</evidence>
<dbReference type="InterPro" id="IPR029028">
    <property type="entry name" value="Alpha/beta_knot_MTases"/>
</dbReference>
<dbReference type="CDD" id="cd18082">
    <property type="entry name" value="SpoU-like_family"/>
    <property type="match status" value="1"/>
</dbReference>
<protein>
    <submittedName>
        <fullName evidence="4">TrmH family RNA methyltransferase</fullName>
    </submittedName>
</protein>
<evidence type="ECO:0000256" key="2">
    <source>
        <dbReference type="ARBA" id="ARBA00022679"/>
    </source>
</evidence>
<comment type="caution">
    <text evidence="4">The sequence shown here is derived from an EMBL/GenBank/DDBJ whole genome shotgun (WGS) entry which is preliminary data.</text>
</comment>
<evidence type="ECO:0000313" key="5">
    <source>
        <dbReference type="Proteomes" id="UP000637513"/>
    </source>
</evidence>
<dbReference type="PANTHER" id="PTHR43191:SF2">
    <property type="entry name" value="RRNA METHYLTRANSFERASE 3, MITOCHONDRIAL"/>
    <property type="match status" value="1"/>
</dbReference>
<dbReference type="RefSeq" id="WP_022141053.1">
    <property type="nucleotide sequence ID" value="NZ_JACRSW010000015.1"/>
</dbReference>
<evidence type="ECO:0000313" key="4">
    <source>
        <dbReference type="EMBL" id="MBC8556987.1"/>
    </source>
</evidence>
<accession>A0ABR7MUQ5</accession>
<proteinExistence type="predicted"/>
<dbReference type="InterPro" id="IPR051259">
    <property type="entry name" value="rRNA_Methyltransferase"/>
</dbReference>
<dbReference type="Gene3D" id="3.40.1280.10">
    <property type="match status" value="1"/>
</dbReference>
<dbReference type="GO" id="GO:0008168">
    <property type="term" value="F:methyltransferase activity"/>
    <property type="evidence" value="ECO:0007669"/>
    <property type="project" value="UniProtKB-KW"/>
</dbReference>